<dbReference type="PANTHER" id="PTHR22880:SF225">
    <property type="entry name" value="BROMODOMAIN-CONTAINING PROTEIN BET-1-RELATED"/>
    <property type="match status" value="1"/>
</dbReference>
<feature type="region of interest" description="Disordered" evidence="4">
    <location>
        <begin position="729"/>
        <end position="828"/>
    </location>
</feature>
<dbReference type="EMBL" id="JAXCGZ010013340">
    <property type="protein sequence ID" value="KAK7072786.1"/>
    <property type="molecule type" value="Genomic_DNA"/>
</dbReference>
<dbReference type="CDD" id="cd05498">
    <property type="entry name" value="Bromo_Brdt_II_like"/>
    <property type="match status" value="1"/>
</dbReference>
<dbReference type="FunFam" id="1.20.920.10:FF:000002">
    <property type="entry name" value="Bromodomain-containing protein 4"/>
    <property type="match status" value="1"/>
</dbReference>
<dbReference type="SUPFAM" id="SSF47370">
    <property type="entry name" value="Bromodomain"/>
    <property type="match status" value="2"/>
</dbReference>
<feature type="compositionally biased region" description="Basic residues" evidence="4">
    <location>
        <begin position="619"/>
        <end position="644"/>
    </location>
</feature>
<evidence type="ECO:0000256" key="3">
    <source>
        <dbReference type="PROSITE-ProRule" id="PRU00035"/>
    </source>
</evidence>
<feature type="compositionally biased region" description="Basic residues" evidence="4">
    <location>
        <begin position="560"/>
        <end position="571"/>
    </location>
</feature>
<feature type="compositionally biased region" description="Basic and acidic residues" evidence="4">
    <location>
        <begin position="738"/>
        <end position="766"/>
    </location>
</feature>
<feature type="compositionally biased region" description="Pro residues" evidence="4">
    <location>
        <begin position="609"/>
        <end position="618"/>
    </location>
</feature>
<evidence type="ECO:0000256" key="2">
    <source>
        <dbReference type="ARBA" id="ARBA00023117"/>
    </source>
</evidence>
<feature type="region of interest" description="Disordered" evidence="4">
    <location>
        <begin position="282"/>
        <end position="322"/>
    </location>
</feature>
<evidence type="ECO:0000259" key="5">
    <source>
        <dbReference type="PROSITE" id="PS50014"/>
    </source>
</evidence>
<keyword evidence="2 3" id="KW-0103">Bromodomain</keyword>
<keyword evidence="8" id="KW-1185">Reference proteome</keyword>
<dbReference type="PRINTS" id="PR00503">
    <property type="entry name" value="BROMODOMAIN"/>
</dbReference>
<protein>
    <submittedName>
        <fullName evidence="7">Bromodomain-containing protein 4</fullName>
        <ecNumber evidence="7">2.1.1.260</ecNumber>
    </submittedName>
</protein>
<dbReference type="PROSITE" id="PS51525">
    <property type="entry name" value="NET"/>
    <property type="match status" value="1"/>
</dbReference>
<proteinExistence type="predicted"/>
<evidence type="ECO:0000313" key="7">
    <source>
        <dbReference type="EMBL" id="KAK7072786.1"/>
    </source>
</evidence>
<feature type="compositionally biased region" description="Pro residues" evidence="4">
    <location>
        <begin position="295"/>
        <end position="305"/>
    </location>
</feature>
<feature type="compositionally biased region" description="Acidic residues" evidence="4">
    <location>
        <begin position="512"/>
        <end position="529"/>
    </location>
</feature>
<dbReference type="Pfam" id="PF17035">
    <property type="entry name" value="BET"/>
    <property type="match status" value="1"/>
</dbReference>
<evidence type="ECO:0000313" key="8">
    <source>
        <dbReference type="Proteomes" id="UP001381693"/>
    </source>
</evidence>
<feature type="domain" description="Bromo" evidence="5">
    <location>
        <begin position="68"/>
        <end position="140"/>
    </location>
</feature>
<accession>A0AAN8ZXZ6</accession>
<keyword evidence="1" id="KW-0677">Repeat</keyword>
<feature type="region of interest" description="Disordered" evidence="4">
    <location>
        <begin position="502"/>
        <end position="533"/>
    </location>
</feature>
<feature type="compositionally biased region" description="Basic and acidic residues" evidence="4">
    <location>
        <begin position="502"/>
        <end position="511"/>
    </location>
</feature>
<comment type="caution">
    <text evidence="7">The sequence shown here is derived from an EMBL/GenBank/DDBJ whole genome shotgun (WGS) entry which is preliminary data.</text>
</comment>
<dbReference type="PANTHER" id="PTHR22880">
    <property type="entry name" value="FALZ-RELATED BROMODOMAIN-CONTAINING PROTEINS"/>
    <property type="match status" value="1"/>
</dbReference>
<dbReference type="PROSITE" id="PS00633">
    <property type="entry name" value="BROMODOMAIN_1"/>
    <property type="match status" value="2"/>
</dbReference>
<sequence length="828" mass="91035">MEETNGGVMQVDSPPKVGGTVEPPPREEPVIDPVNGIVQPPFIPPPHRPGRVTNQLQYIQKQVMKTVYRHQFAWPFHQPVDAVKLNLPDYHKIIKHPMDLGTIKKRLENKYYWSSKECVQDFNNMFTNCYVYNKPGEDVVLMAQTLEKIFLTKVATMPKEEVEVEDATAKGGKGRKGRTPTVPGTKPRVAPAPAPVTAVTAPTPSPAVTAPSVLNTVSIAGMAGTTSSPAISNSLSSPPAATTMGTTHVPLPMRVTTPPTTTSVLGSTAQPTVPTSAPLNSLPPVTMGGSVQGFPPHPTPTPSHPNPNTIDGWNQNDAQKGVKRKADVMSSVIGNSTYEGPISGLGDKIGKISSRRESGRQIKKVNKDLPDSQVTLRDAFQPQHSTKPKGKVSESFKNCNEILKELFSKKHSGYAWPFYKPVDADLLGLSDYHEIIKHPMDLGTVKNKMDNREYKNGAEFANDVRTIFTNCYKYNPPDHDVVAMARKLQDVFEMRYAKVPEDEPFEIHPATDSEDSASESESETDDSEDERERKLVQLQEQLRQVQEQMKLLVEESLRRGKEKKKKTKKKNKEKEKILAELPNLPISMTPIVSNTPPATAIVSSTLPQPSVPPGPLPPKPKKNKTSNNKQKRQRTNPSKSKKKTAGGAPGLVFDSEDEDNAKPMSYDEKRQLSLDINKLPGDKLGRVVHIIQTREPSLRDSNPDEIEIDFETLKPSTLRELEAYVASCLRKKPRKPYARTDKKNPPSKTKEESMAEKKQELEKRLQDVSGQLGTPASKKTPKKEENKSVDVVGGGTSRLTESSSSSSDSDSSSSSSSSSSSDSSDSEA</sequence>
<dbReference type="Gene3D" id="1.20.1270.220">
    <property type="match status" value="1"/>
</dbReference>
<dbReference type="CDD" id="cd05497">
    <property type="entry name" value="Bromo_Brdt_I_like"/>
    <property type="match status" value="1"/>
</dbReference>
<dbReference type="FunFam" id="1.20.1270.220:FF:000001">
    <property type="entry name" value="bromodomain-containing protein 2 isoform X1"/>
    <property type="match status" value="1"/>
</dbReference>
<feature type="region of interest" description="Disordered" evidence="4">
    <location>
        <begin position="556"/>
        <end position="578"/>
    </location>
</feature>
<feature type="region of interest" description="Disordered" evidence="4">
    <location>
        <begin position="163"/>
        <end position="196"/>
    </location>
</feature>
<dbReference type="GO" id="GO:0008168">
    <property type="term" value="F:methyltransferase activity"/>
    <property type="evidence" value="ECO:0007669"/>
    <property type="project" value="UniProtKB-KW"/>
</dbReference>
<dbReference type="InterPro" id="IPR038336">
    <property type="entry name" value="NET_sf"/>
</dbReference>
<dbReference type="InterPro" id="IPR050935">
    <property type="entry name" value="Bromo_chromatin_reader"/>
</dbReference>
<dbReference type="GO" id="GO:0005634">
    <property type="term" value="C:nucleus"/>
    <property type="evidence" value="ECO:0007669"/>
    <property type="project" value="TreeGrafter"/>
</dbReference>
<feature type="compositionally biased region" description="Low complexity" evidence="4">
    <location>
        <begin position="228"/>
        <end position="241"/>
    </location>
</feature>
<dbReference type="GO" id="GO:0006338">
    <property type="term" value="P:chromatin remodeling"/>
    <property type="evidence" value="ECO:0007669"/>
    <property type="project" value="TreeGrafter"/>
</dbReference>
<dbReference type="InterPro" id="IPR001487">
    <property type="entry name" value="Bromodomain"/>
</dbReference>
<feature type="region of interest" description="Disordered" evidence="4">
    <location>
        <begin position="1"/>
        <end position="51"/>
    </location>
</feature>
<dbReference type="FunFam" id="1.20.920.10:FF:000003">
    <property type="entry name" value="Bromodomain-containing protein 2"/>
    <property type="match status" value="1"/>
</dbReference>
<feature type="region of interest" description="Disordered" evidence="4">
    <location>
        <begin position="228"/>
        <end position="254"/>
    </location>
</feature>
<keyword evidence="7" id="KW-0489">Methyltransferase</keyword>
<name>A0AAN8ZXZ6_HALRR</name>
<evidence type="ECO:0000256" key="1">
    <source>
        <dbReference type="ARBA" id="ARBA00022737"/>
    </source>
</evidence>
<dbReference type="GO" id="GO:0000785">
    <property type="term" value="C:chromatin"/>
    <property type="evidence" value="ECO:0007669"/>
    <property type="project" value="TreeGrafter"/>
</dbReference>
<dbReference type="InterPro" id="IPR018359">
    <property type="entry name" value="Bromodomain_CS"/>
</dbReference>
<organism evidence="7 8">
    <name type="scientific">Halocaridina rubra</name>
    <name type="common">Hawaiian red shrimp</name>
    <dbReference type="NCBI Taxonomy" id="373956"/>
    <lineage>
        <taxon>Eukaryota</taxon>
        <taxon>Metazoa</taxon>
        <taxon>Ecdysozoa</taxon>
        <taxon>Arthropoda</taxon>
        <taxon>Crustacea</taxon>
        <taxon>Multicrustacea</taxon>
        <taxon>Malacostraca</taxon>
        <taxon>Eumalacostraca</taxon>
        <taxon>Eucarida</taxon>
        <taxon>Decapoda</taxon>
        <taxon>Pleocyemata</taxon>
        <taxon>Caridea</taxon>
        <taxon>Atyoidea</taxon>
        <taxon>Atyidae</taxon>
        <taxon>Halocaridina</taxon>
    </lineage>
</organism>
<dbReference type="GO" id="GO:0032259">
    <property type="term" value="P:methylation"/>
    <property type="evidence" value="ECO:0007669"/>
    <property type="project" value="UniProtKB-KW"/>
</dbReference>
<feature type="domain" description="NET" evidence="6">
    <location>
        <begin position="654"/>
        <end position="736"/>
    </location>
</feature>
<dbReference type="InterPro" id="IPR036427">
    <property type="entry name" value="Bromodomain-like_sf"/>
</dbReference>
<dbReference type="InterPro" id="IPR043509">
    <property type="entry name" value="Bromo_Brdt_II"/>
</dbReference>
<reference evidence="7 8" key="1">
    <citation type="submission" date="2023-11" db="EMBL/GenBank/DDBJ databases">
        <title>Halocaridina rubra genome assembly.</title>
        <authorList>
            <person name="Smith C."/>
        </authorList>
    </citation>
    <scope>NUCLEOTIDE SEQUENCE [LARGE SCALE GENOMIC DNA]</scope>
    <source>
        <strain evidence="7">EP-1</strain>
        <tissue evidence="7">Whole</tissue>
    </source>
</reference>
<dbReference type="Proteomes" id="UP001381693">
    <property type="component" value="Unassembled WGS sequence"/>
</dbReference>
<dbReference type="InterPro" id="IPR043508">
    <property type="entry name" value="Bromo_Brdt_I"/>
</dbReference>
<dbReference type="SMART" id="SM00297">
    <property type="entry name" value="BROMO"/>
    <property type="match status" value="2"/>
</dbReference>
<dbReference type="EC" id="2.1.1.260" evidence="7"/>
<evidence type="ECO:0000256" key="4">
    <source>
        <dbReference type="SAM" id="MobiDB-lite"/>
    </source>
</evidence>
<evidence type="ECO:0000259" key="6">
    <source>
        <dbReference type="PROSITE" id="PS51525"/>
    </source>
</evidence>
<gene>
    <name evidence="7" type="primary">BRD4</name>
    <name evidence="7" type="ORF">SK128_024414</name>
</gene>
<dbReference type="Pfam" id="PF00439">
    <property type="entry name" value="Bromodomain"/>
    <property type="match status" value="2"/>
</dbReference>
<feature type="compositionally biased region" description="Low complexity" evidence="4">
    <location>
        <begin position="802"/>
        <end position="828"/>
    </location>
</feature>
<feature type="non-terminal residue" evidence="7">
    <location>
        <position position="828"/>
    </location>
</feature>
<dbReference type="InterPro" id="IPR027353">
    <property type="entry name" value="NET_dom"/>
</dbReference>
<dbReference type="Gene3D" id="1.20.920.10">
    <property type="entry name" value="Bromodomain-like"/>
    <property type="match status" value="2"/>
</dbReference>
<feature type="region of interest" description="Disordered" evidence="4">
    <location>
        <begin position="599"/>
        <end position="668"/>
    </location>
</feature>
<dbReference type="PROSITE" id="PS50014">
    <property type="entry name" value="BROMODOMAIN_2"/>
    <property type="match status" value="2"/>
</dbReference>
<feature type="domain" description="Bromo" evidence="5">
    <location>
        <begin position="410"/>
        <end position="482"/>
    </location>
</feature>
<dbReference type="AlphaFoldDB" id="A0AAN8ZXZ6"/>
<keyword evidence="7" id="KW-0808">Transferase</keyword>
<dbReference type="GO" id="GO:0006355">
    <property type="term" value="P:regulation of DNA-templated transcription"/>
    <property type="evidence" value="ECO:0007669"/>
    <property type="project" value="TreeGrafter"/>
</dbReference>